<keyword evidence="3" id="KW-1185">Reference proteome</keyword>
<dbReference type="PANTHER" id="PTHR21367">
    <property type="entry name" value="ARGININE-TRNA-PROTEIN TRANSFERASE 1"/>
    <property type="match status" value="1"/>
</dbReference>
<evidence type="ECO:0000259" key="1">
    <source>
        <dbReference type="Pfam" id="PF04377"/>
    </source>
</evidence>
<evidence type="ECO:0000313" key="2">
    <source>
        <dbReference type="EnsemblMetazoa" id="CJA00593.1"/>
    </source>
</evidence>
<sequence length="161" mass="18468">MYYDPDYSFLSIGTYTALREIEKTQHLQRICPTLTYYYMGYYIHSCPKMRYKAKFRPSDLLCDKSLQWLEFEHCKPLLDASDRPNGFAEFRPDASRPAPIAMDRVLVITNGTVMPFSRAIAQNPQAAENEELRGKVREIANLIGPSLAGAAFWFTELNGNE</sequence>
<organism evidence="2 3">
    <name type="scientific">Caenorhabditis japonica</name>
    <dbReference type="NCBI Taxonomy" id="281687"/>
    <lineage>
        <taxon>Eukaryota</taxon>
        <taxon>Metazoa</taxon>
        <taxon>Ecdysozoa</taxon>
        <taxon>Nematoda</taxon>
        <taxon>Chromadorea</taxon>
        <taxon>Rhabditida</taxon>
        <taxon>Rhabditina</taxon>
        <taxon>Rhabditomorpha</taxon>
        <taxon>Rhabditoidea</taxon>
        <taxon>Rhabditidae</taxon>
        <taxon>Peloderinae</taxon>
        <taxon>Caenorhabditis</taxon>
    </lineage>
</organism>
<dbReference type="GO" id="GO:0005737">
    <property type="term" value="C:cytoplasm"/>
    <property type="evidence" value="ECO:0007669"/>
    <property type="project" value="TreeGrafter"/>
</dbReference>
<proteinExistence type="predicted"/>
<protein>
    <submittedName>
        <fullName evidence="2">ATE_C domain-containing protein</fullName>
    </submittedName>
</protein>
<accession>A0A8R1DF23</accession>
<dbReference type="Proteomes" id="UP000005237">
    <property type="component" value="Unassembled WGS sequence"/>
</dbReference>
<dbReference type="GO" id="GO:0004057">
    <property type="term" value="F:arginyl-tRNA--protein transferase activity"/>
    <property type="evidence" value="ECO:0007669"/>
    <property type="project" value="InterPro"/>
</dbReference>
<dbReference type="InterPro" id="IPR007472">
    <property type="entry name" value="N-end_Aminoacyl_Trfase_C"/>
</dbReference>
<feature type="domain" description="N-end rule aminoacyl transferase C-terminal" evidence="1">
    <location>
        <begin position="1"/>
        <end position="62"/>
    </location>
</feature>
<reference evidence="3" key="1">
    <citation type="submission" date="2010-08" db="EMBL/GenBank/DDBJ databases">
        <authorList>
            <consortium name="Caenorhabditis japonica Sequencing Consortium"/>
            <person name="Wilson R.K."/>
        </authorList>
    </citation>
    <scope>NUCLEOTIDE SEQUENCE [LARGE SCALE GENOMIC DNA]</scope>
    <source>
        <strain evidence="3">DF5081</strain>
    </source>
</reference>
<reference evidence="2" key="2">
    <citation type="submission" date="2022-06" db="UniProtKB">
        <authorList>
            <consortium name="EnsemblMetazoa"/>
        </authorList>
    </citation>
    <scope>IDENTIFICATION</scope>
    <source>
        <strain evidence="2">DF5081</strain>
    </source>
</reference>
<dbReference type="AlphaFoldDB" id="A0A8R1DF23"/>
<name>A0A8R1DF23_CAEJA</name>
<dbReference type="PANTHER" id="PTHR21367:SF1">
    <property type="entry name" value="ARGINYL-TRNA--PROTEIN TRANSFERASE 1"/>
    <property type="match status" value="1"/>
</dbReference>
<dbReference type="EnsemblMetazoa" id="CJA00593.1">
    <property type="protein sequence ID" value="CJA00593.1"/>
    <property type="gene ID" value="WBGene00119799"/>
</dbReference>
<dbReference type="Pfam" id="PF04377">
    <property type="entry name" value="ATE_C"/>
    <property type="match status" value="1"/>
</dbReference>
<dbReference type="InterPro" id="IPR030700">
    <property type="entry name" value="N-end_Aminoacyl_Trfase"/>
</dbReference>
<evidence type="ECO:0000313" key="3">
    <source>
        <dbReference type="Proteomes" id="UP000005237"/>
    </source>
</evidence>